<dbReference type="InterPro" id="IPR036259">
    <property type="entry name" value="MFS_trans_sf"/>
</dbReference>
<protein>
    <recommendedName>
        <fullName evidence="7">Major facilitator superfamily (MFS) profile domain-containing protein</fullName>
    </recommendedName>
</protein>
<dbReference type="GeneID" id="115033771"/>
<dbReference type="EnsemblMetazoa" id="XM_029487648.1">
    <property type="protein sequence ID" value="XP_029343508.1"/>
    <property type="gene ID" value="LOC115033771"/>
</dbReference>
<feature type="transmembrane region" description="Helical" evidence="6">
    <location>
        <begin position="65"/>
        <end position="86"/>
    </location>
</feature>
<sequence length="132" mass="14835">MSVSINTILLILFGLYIMALKNGYTESTPWIPTMILSGISLFGTSISTLPWMLVSEIFPNKSRGVAAGSCAALSYLLMFILTKSYLIVEINLTLEYTMLLFGGIGIFGLVYLYFYLPETEKKTLLEIEEYFK</sequence>
<dbReference type="Pfam" id="PF00083">
    <property type="entry name" value="Sugar_tr"/>
    <property type="match status" value="1"/>
</dbReference>
<evidence type="ECO:0000256" key="6">
    <source>
        <dbReference type="SAM" id="Phobius"/>
    </source>
</evidence>
<dbReference type="PANTHER" id="PTHR48020:SF12">
    <property type="entry name" value="PROTON MYO-INOSITOL COTRANSPORTER"/>
    <property type="match status" value="1"/>
</dbReference>
<keyword evidence="5 6" id="KW-0472">Membrane</keyword>
<dbReference type="InterPro" id="IPR020846">
    <property type="entry name" value="MFS_dom"/>
</dbReference>
<dbReference type="PROSITE" id="PS50850">
    <property type="entry name" value="MFS"/>
    <property type="match status" value="1"/>
</dbReference>
<reference evidence="8" key="2">
    <citation type="submission" date="2022-06" db="UniProtKB">
        <authorList>
            <consortium name="EnsemblMetazoa"/>
        </authorList>
    </citation>
    <scope>IDENTIFICATION</scope>
</reference>
<keyword evidence="9" id="KW-1185">Reference proteome</keyword>
<name>A0A8R2JP16_ACYPI</name>
<evidence type="ECO:0000313" key="9">
    <source>
        <dbReference type="Proteomes" id="UP000007819"/>
    </source>
</evidence>
<keyword evidence="2" id="KW-0813">Transport</keyword>
<feature type="transmembrane region" description="Helical" evidence="6">
    <location>
        <begin position="30"/>
        <end position="53"/>
    </location>
</feature>
<evidence type="ECO:0000256" key="1">
    <source>
        <dbReference type="ARBA" id="ARBA00004141"/>
    </source>
</evidence>
<dbReference type="GO" id="GO:0022857">
    <property type="term" value="F:transmembrane transporter activity"/>
    <property type="evidence" value="ECO:0007669"/>
    <property type="project" value="InterPro"/>
</dbReference>
<evidence type="ECO:0000256" key="2">
    <source>
        <dbReference type="ARBA" id="ARBA00022448"/>
    </source>
</evidence>
<evidence type="ECO:0000256" key="5">
    <source>
        <dbReference type="ARBA" id="ARBA00023136"/>
    </source>
</evidence>
<dbReference type="RefSeq" id="XP_029343508.1">
    <property type="nucleotide sequence ID" value="XM_029487648.1"/>
</dbReference>
<dbReference type="PANTHER" id="PTHR48020">
    <property type="entry name" value="PROTON MYO-INOSITOL COTRANSPORTER"/>
    <property type="match status" value="1"/>
</dbReference>
<evidence type="ECO:0000256" key="4">
    <source>
        <dbReference type="ARBA" id="ARBA00022989"/>
    </source>
</evidence>
<proteinExistence type="predicted"/>
<feature type="transmembrane region" description="Helical" evidence="6">
    <location>
        <begin position="7"/>
        <end position="24"/>
    </location>
</feature>
<evidence type="ECO:0000259" key="7">
    <source>
        <dbReference type="PROSITE" id="PS50850"/>
    </source>
</evidence>
<dbReference type="InterPro" id="IPR050814">
    <property type="entry name" value="Myo-inositol_Transporter"/>
</dbReference>
<dbReference type="Gene3D" id="1.20.1250.20">
    <property type="entry name" value="MFS general substrate transporter like domains"/>
    <property type="match status" value="1"/>
</dbReference>
<dbReference type="OrthoDB" id="6133115at2759"/>
<organism evidence="8 9">
    <name type="scientific">Acyrthosiphon pisum</name>
    <name type="common">Pea aphid</name>
    <dbReference type="NCBI Taxonomy" id="7029"/>
    <lineage>
        <taxon>Eukaryota</taxon>
        <taxon>Metazoa</taxon>
        <taxon>Ecdysozoa</taxon>
        <taxon>Arthropoda</taxon>
        <taxon>Hexapoda</taxon>
        <taxon>Insecta</taxon>
        <taxon>Pterygota</taxon>
        <taxon>Neoptera</taxon>
        <taxon>Paraneoptera</taxon>
        <taxon>Hemiptera</taxon>
        <taxon>Sternorrhyncha</taxon>
        <taxon>Aphidomorpha</taxon>
        <taxon>Aphidoidea</taxon>
        <taxon>Aphididae</taxon>
        <taxon>Macrosiphini</taxon>
        <taxon>Acyrthosiphon</taxon>
    </lineage>
</organism>
<evidence type="ECO:0000313" key="8">
    <source>
        <dbReference type="EnsemblMetazoa" id="XP_029343508.1"/>
    </source>
</evidence>
<evidence type="ECO:0000256" key="3">
    <source>
        <dbReference type="ARBA" id="ARBA00022692"/>
    </source>
</evidence>
<dbReference type="KEGG" id="api:115033771"/>
<dbReference type="AlphaFoldDB" id="A0A8R2JP16"/>
<dbReference type="Proteomes" id="UP000007819">
    <property type="component" value="Chromosome A1"/>
</dbReference>
<dbReference type="SUPFAM" id="SSF103473">
    <property type="entry name" value="MFS general substrate transporter"/>
    <property type="match status" value="1"/>
</dbReference>
<feature type="domain" description="Major facilitator superfamily (MFS) profile" evidence="7">
    <location>
        <begin position="1"/>
        <end position="120"/>
    </location>
</feature>
<keyword evidence="4 6" id="KW-1133">Transmembrane helix</keyword>
<dbReference type="GO" id="GO:0016020">
    <property type="term" value="C:membrane"/>
    <property type="evidence" value="ECO:0007669"/>
    <property type="project" value="UniProtKB-SubCell"/>
</dbReference>
<accession>A0A8R2JP16</accession>
<comment type="subcellular location">
    <subcellularLocation>
        <location evidence="1">Membrane</location>
        <topology evidence="1">Multi-pass membrane protein</topology>
    </subcellularLocation>
</comment>
<feature type="transmembrane region" description="Helical" evidence="6">
    <location>
        <begin position="98"/>
        <end position="116"/>
    </location>
</feature>
<keyword evidence="3 6" id="KW-0812">Transmembrane</keyword>
<dbReference type="InterPro" id="IPR005828">
    <property type="entry name" value="MFS_sugar_transport-like"/>
</dbReference>
<reference evidence="9" key="1">
    <citation type="submission" date="2010-06" db="EMBL/GenBank/DDBJ databases">
        <authorList>
            <person name="Jiang H."/>
            <person name="Abraham K."/>
            <person name="Ali S."/>
            <person name="Alsbrooks S.L."/>
            <person name="Anim B.N."/>
            <person name="Anosike U.S."/>
            <person name="Attaway T."/>
            <person name="Bandaranaike D.P."/>
            <person name="Battles P.K."/>
            <person name="Bell S.N."/>
            <person name="Bell A.V."/>
            <person name="Beltran B."/>
            <person name="Bickham C."/>
            <person name="Bustamante Y."/>
            <person name="Caleb T."/>
            <person name="Canada A."/>
            <person name="Cardenas V."/>
            <person name="Carter K."/>
            <person name="Chacko J."/>
            <person name="Chandrabose M.N."/>
            <person name="Chavez D."/>
            <person name="Chavez A."/>
            <person name="Chen L."/>
            <person name="Chu H.-S."/>
            <person name="Claassen K.J."/>
            <person name="Cockrell R."/>
            <person name="Collins M."/>
            <person name="Cooper J.A."/>
            <person name="Cree A."/>
            <person name="Curry S.M."/>
            <person name="Da Y."/>
            <person name="Dao M.D."/>
            <person name="Das B."/>
            <person name="Davila M.-L."/>
            <person name="Davy-Carroll L."/>
            <person name="Denson S."/>
            <person name="Dinh H."/>
            <person name="Ebong V.E."/>
            <person name="Edwards J.R."/>
            <person name="Egan A."/>
            <person name="El-Daye J."/>
            <person name="Escobedo L."/>
            <person name="Fernandez S."/>
            <person name="Fernando P.R."/>
            <person name="Flagg N."/>
            <person name="Forbes L.D."/>
            <person name="Fowler R.G."/>
            <person name="Fu Q."/>
            <person name="Gabisi R.A."/>
            <person name="Ganer J."/>
            <person name="Garbino Pronczuk A."/>
            <person name="Garcia R.M."/>
            <person name="Garner T."/>
            <person name="Garrett T.E."/>
            <person name="Gonzalez D.A."/>
            <person name="Hamid H."/>
            <person name="Hawkins E.S."/>
            <person name="Hirani K."/>
            <person name="Hogues M.E."/>
            <person name="Hollins B."/>
            <person name="Hsiao C.-H."/>
            <person name="Jabil R."/>
            <person name="James M.L."/>
            <person name="Jhangiani S.N."/>
            <person name="Johnson B."/>
            <person name="Johnson Q."/>
            <person name="Joshi V."/>
            <person name="Kalu J.B."/>
            <person name="Kam C."/>
            <person name="Kashfia A."/>
            <person name="Keebler J."/>
            <person name="Kisamo H."/>
            <person name="Kovar C.L."/>
            <person name="Lago L.A."/>
            <person name="Lai C.-Y."/>
            <person name="Laidlaw J."/>
            <person name="Lara F."/>
            <person name="Le T.-K."/>
            <person name="Lee S.L."/>
            <person name="Legall F.H."/>
            <person name="Lemon S.J."/>
            <person name="Lewis L.R."/>
            <person name="Li B."/>
            <person name="Liu Y."/>
            <person name="Liu Y.-S."/>
            <person name="Lopez J."/>
            <person name="Lozado R.J."/>
            <person name="Lu J."/>
            <person name="Madu R.C."/>
            <person name="Maheshwari M."/>
            <person name="Maheshwari R."/>
            <person name="Malloy K."/>
            <person name="Martinez E."/>
            <person name="Mathew T."/>
            <person name="Mercado I.C."/>
            <person name="Mercado C."/>
            <person name="Meyer B."/>
            <person name="Montgomery K."/>
            <person name="Morgan M.B."/>
            <person name="Munidasa M."/>
            <person name="Nazareth L.V."/>
            <person name="Nelson J."/>
            <person name="Ng B.M."/>
            <person name="Nguyen N.B."/>
            <person name="Nguyen P.Q."/>
            <person name="Nguyen T."/>
            <person name="Obregon M."/>
            <person name="Okwuonu G.O."/>
            <person name="Onwere C.G."/>
            <person name="Orozco G."/>
            <person name="Parra A."/>
            <person name="Patel S."/>
            <person name="Patil S."/>
            <person name="Perez A."/>
            <person name="Perez Y."/>
            <person name="Pham C."/>
            <person name="Primus E.L."/>
            <person name="Pu L.-L."/>
            <person name="Puazo M."/>
            <person name="Qin X."/>
            <person name="Quiroz J.B."/>
            <person name="Reese J."/>
            <person name="Richards S."/>
            <person name="Rives C.M."/>
            <person name="Robberts R."/>
            <person name="Ruiz S.J."/>
            <person name="Ruiz M.J."/>
            <person name="Santibanez J."/>
            <person name="Schneider B.W."/>
            <person name="Sisson I."/>
            <person name="Smith M."/>
            <person name="Sodergren E."/>
            <person name="Song X.-Z."/>
            <person name="Song B.B."/>
            <person name="Summersgill H."/>
            <person name="Thelus R."/>
            <person name="Thornton R.D."/>
            <person name="Trejos Z.Y."/>
            <person name="Usmani K."/>
            <person name="Vattathil S."/>
            <person name="Villasana D."/>
            <person name="Walker D.L."/>
            <person name="Wang S."/>
            <person name="Wang K."/>
            <person name="White C.S."/>
            <person name="Williams A.C."/>
            <person name="Williamson J."/>
            <person name="Wilson K."/>
            <person name="Woghiren I.O."/>
            <person name="Woodworth J.R."/>
            <person name="Worley K.C."/>
            <person name="Wright R.A."/>
            <person name="Wu W."/>
            <person name="Young L."/>
            <person name="Zhang L."/>
            <person name="Zhang J."/>
            <person name="Zhu Y."/>
            <person name="Muzny D.M."/>
            <person name="Weinstock G."/>
            <person name="Gibbs R.A."/>
        </authorList>
    </citation>
    <scope>NUCLEOTIDE SEQUENCE [LARGE SCALE GENOMIC DNA]</scope>
    <source>
        <strain evidence="9">LSR1</strain>
    </source>
</reference>